<evidence type="ECO:0000256" key="2">
    <source>
        <dbReference type="ARBA" id="ARBA00022692"/>
    </source>
</evidence>
<gene>
    <name evidence="7" type="ORF">FB556_0188</name>
</gene>
<feature type="transmembrane region" description="Helical" evidence="5">
    <location>
        <begin position="169"/>
        <end position="188"/>
    </location>
</feature>
<proteinExistence type="predicted"/>
<dbReference type="Pfam" id="PF07690">
    <property type="entry name" value="MFS_1"/>
    <property type="match status" value="1"/>
</dbReference>
<feature type="transmembrane region" description="Helical" evidence="5">
    <location>
        <begin position="448"/>
        <end position="468"/>
    </location>
</feature>
<name>A0A543AMC4_9MICC</name>
<evidence type="ECO:0000256" key="4">
    <source>
        <dbReference type="ARBA" id="ARBA00023136"/>
    </source>
</evidence>
<feature type="transmembrane region" description="Helical" evidence="5">
    <location>
        <begin position="422"/>
        <end position="442"/>
    </location>
</feature>
<comment type="caution">
    <text evidence="7">The sequence shown here is derived from an EMBL/GenBank/DDBJ whole genome shotgun (WGS) entry which is preliminary data.</text>
</comment>
<dbReference type="GO" id="GO:0005886">
    <property type="term" value="C:plasma membrane"/>
    <property type="evidence" value="ECO:0007669"/>
    <property type="project" value="UniProtKB-SubCell"/>
</dbReference>
<dbReference type="InterPro" id="IPR036259">
    <property type="entry name" value="MFS_trans_sf"/>
</dbReference>
<dbReference type="PANTHER" id="PTHR42718:SF39">
    <property type="entry name" value="ACTINORHODIN TRANSPORTER-RELATED"/>
    <property type="match status" value="1"/>
</dbReference>
<dbReference type="PRINTS" id="PR01036">
    <property type="entry name" value="TCRTETB"/>
</dbReference>
<feature type="transmembrane region" description="Helical" evidence="5">
    <location>
        <begin position="216"/>
        <end position="233"/>
    </location>
</feature>
<reference evidence="7 8" key="1">
    <citation type="submission" date="2019-06" db="EMBL/GenBank/DDBJ databases">
        <title>Sequencing the genomes of 1000 actinobacteria strains.</title>
        <authorList>
            <person name="Klenk H.-P."/>
        </authorList>
    </citation>
    <scope>NUCLEOTIDE SEQUENCE [LARGE SCALE GENOMIC DNA]</scope>
    <source>
        <strain evidence="7 8">DSM 24083</strain>
    </source>
</reference>
<feature type="transmembrane region" description="Helical" evidence="5">
    <location>
        <begin position="312"/>
        <end position="335"/>
    </location>
</feature>
<dbReference type="GO" id="GO:0022857">
    <property type="term" value="F:transmembrane transporter activity"/>
    <property type="evidence" value="ECO:0007669"/>
    <property type="project" value="InterPro"/>
</dbReference>
<dbReference type="PANTHER" id="PTHR42718">
    <property type="entry name" value="MAJOR FACILITATOR SUPERFAMILY MULTIDRUG TRANSPORTER MFSC"/>
    <property type="match status" value="1"/>
</dbReference>
<feature type="transmembrane region" description="Helical" evidence="5">
    <location>
        <begin position="79"/>
        <end position="98"/>
    </location>
</feature>
<feature type="transmembrane region" description="Helical" evidence="5">
    <location>
        <begin position="47"/>
        <end position="67"/>
    </location>
</feature>
<dbReference type="InterPro" id="IPR011701">
    <property type="entry name" value="MFS"/>
</dbReference>
<feature type="transmembrane region" description="Helical" evidence="5">
    <location>
        <begin position="374"/>
        <end position="393"/>
    </location>
</feature>
<dbReference type="EMBL" id="VFOU01000001">
    <property type="protein sequence ID" value="TQL73744.1"/>
    <property type="molecule type" value="Genomic_DNA"/>
</dbReference>
<evidence type="ECO:0000313" key="8">
    <source>
        <dbReference type="Proteomes" id="UP000319746"/>
    </source>
</evidence>
<feature type="transmembrane region" description="Helical" evidence="5">
    <location>
        <begin position="286"/>
        <end position="306"/>
    </location>
</feature>
<dbReference type="InterPro" id="IPR020846">
    <property type="entry name" value="MFS_dom"/>
</dbReference>
<dbReference type="Proteomes" id="UP000319746">
    <property type="component" value="Unassembled WGS sequence"/>
</dbReference>
<dbReference type="AlphaFoldDB" id="A0A543AMC4"/>
<feature type="transmembrane region" description="Helical" evidence="5">
    <location>
        <begin position="104"/>
        <end position="125"/>
    </location>
</feature>
<accession>A0A543AMC4</accession>
<keyword evidence="2 5" id="KW-0812">Transmembrane</keyword>
<evidence type="ECO:0000313" key="7">
    <source>
        <dbReference type="EMBL" id="TQL73744.1"/>
    </source>
</evidence>
<feature type="transmembrane region" description="Helical" evidence="5">
    <location>
        <begin position="347"/>
        <end position="368"/>
    </location>
</feature>
<dbReference type="CDD" id="cd17321">
    <property type="entry name" value="MFS_MMR_MDR_like"/>
    <property type="match status" value="1"/>
</dbReference>
<dbReference type="PROSITE" id="PS50850">
    <property type="entry name" value="MFS"/>
    <property type="match status" value="1"/>
</dbReference>
<evidence type="ECO:0000256" key="5">
    <source>
        <dbReference type="SAM" id="Phobius"/>
    </source>
</evidence>
<evidence type="ECO:0000256" key="3">
    <source>
        <dbReference type="ARBA" id="ARBA00022989"/>
    </source>
</evidence>
<dbReference type="Gene3D" id="1.20.1250.20">
    <property type="entry name" value="MFS general substrate transporter like domains"/>
    <property type="match status" value="1"/>
</dbReference>
<organism evidence="7 8">
    <name type="scientific">Enteractinococcus coprophilus</name>
    <dbReference type="NCBI Taxonomy" id="1027633"/>
    <lineage>
        <taxon>Bacteria</taxon>
        <taxon>Bacillati</taxon>
        <taxon>Actinomycetota</taxon>
        <taxon>Actinomycetes</taxon>
        <taxon>Micrococcales</taxon>
        <taxon>Micrococcaceae</taxon>
    </lineage>
</organism>
<keyword evidence="3 5" id="KW-1133">Transmembrane helix</keyword>
<keyword evidence="4 5" id="KW-0472">Membrane</keyword>
<feature type="transmembrane region" description="Helical" evidence="5">
    <location>
        <begin position="12"/>
        <end position="35"/>
    </location>
</feature>
<feature type="transmembrane region" description="Helical" evidence="5">
    <location>
        <begin position="137"/>
        <end position="163"/>
    </location>
</feature>
<dbReference type="SUPFAM" id="SSF103473">
    <property type="entry name" value="MFS general substrate transporter"/>
    <property type="match status" value="2"/>
</dbReference>
<dbReference type="RefSeq" id="WP_246057134.1">
    <property type="nucleotide sequence ID" value="NZ_BAABAN010000017.1"/>
</dbReference>
<evidence type="ECO:0000259" key="6">
    <source>
        <dbReference type="PROSITE" id="PS50850"/>
    </source>
</evidence>
<feature type="domain" description="Major facilitator superfamily (MFS) profile" evidence="6">
    <location>
        <begin position="13"/>
        <end position="474"/>
    </location>
</feature>
<evidence type="ECO:0000256" key="1">
    <source>
        <dbReference type="ARBA" id="ARBA00004651"/>
    </source>
</evidence>
<dbReference type="Gene3D" id="1.20.1720.10">
    <property type="entry name" value="Multidrug resistance protein D"/>
    <property type="match status" value="1"/>
</dbReference>
<protein>
    <submittedName>
        <fullName evidence="7">MFS transporter</fullName>
    </submittedName>
</protein>
<sequence>MTRQKMTGVQRAILAVVLVPVFMSLLSISSINVILPSVKESLDASNSAIQWVLSGYTLAFGVLLVAGGRAGDTFGRGRLFVAGLTLFGLGSLLAGFALNGPMLVIARLITGFGSGLLNPQTVGFIQQFFDGPRRARAFASFGSVVGVSVAIGPVLGGGLIALAGPDWGWRWTFLVNVPIAIVAIIVAYRTFPKAAWVPDAPEGTASQPGKPDLDPIGTVAFTLGTLLVMWTFLEIDKGGIYWAMLPVGIVMLVWWVWWERRYKRRGGAPMVDMALFRNRSYRNGSLLISLFFTGSTSVWVTVAIFLQTGHGISALIAALVGIPSAIATSISSVIAGRYVLSAGRAMVAWGMSVTILALSTSILVVVGVQLWDWSLWWLIATLSLLGVAQGFIVSPNQTLSLMEVPAYVSGVAGAVMQTGQRVGTSVGTAIITSILFGIAAAFSWNWAFVAAFGTILALVSIALLVAIVDIIGTRRAQAAVPQGDEGR</sequence>
<feature type="transmembrane region" description="Helical" evidence="5">
    <location>
        <begin position="239"/>
        <end position="258"/>
    </location>
</feature>
<comment type="subcellular location">
    <subcellularLocation>
        <location evidence="1">Cell membrane</location>
        <topology evidence="1">Multi-pass membrane protein</topology>
    </subcellularLocation>
</comment>
<keyword evidence="8" id="KW-1185">Reference proteome</keyword>